<comment type="catalytic activity">
    <reaction evidence="22">
        <text>octanoyl-CoA + H2O = octanoate + CoA + H(+)</text>
        <dbReference type="Rhea" id="RHEA:30143"/>
        <dbReference type="ChEBI" id="CHEBI:15377"/>
        <dbReference type="ChEBI" id="CHEBI:15378"/>
        <dbReference type="ChEBI" id="CHEBI:25646"/>
        <dbReference type="ChEBI" id="CHEBI:57287"/>
        <dbReference type="ChEBI" id="CHEBI:57386"/>
    </reaction>
    <physiologicalReaction direction="left-to-right" evidence="22">
        <dbReference type="Rhea" id="RHEA:30144"/>
    </physiologicalReaction>
</comment>
<comment type="catalytic activity">
    <reaction evidence="26">
        <text>tetradecanoyl-CoA + H2O = tetradecanoate + CoA + H(+)</text>
        <dbReference type="Rhea" id="RHEA:40119"/>
        <dbReference type="ChEBI" id="CHEBI:15377"/>
        <dbReference type="ChEBI" id="CHEBI:15378"/>
        <dbReference type="ChEBI" id="CHEBI:30807"/>
        <dbReference type="ChEBI" id="CHEBI:57287"/>
        <dbReference type="ChEBI" id="CHEBI:57385"/>
    </reaction>
    <physiologicalReaction direction="left-to-right" evidence="26">
        <dbReference type="Rhea" id="RHEA:40120"/>
    </physiologicalReaction>
</comment>
<keyword evidence="5" id="KW-1003">Cell membrane</keyword>
<dbReference type="SUPFAM" id="SSF54637">
    <property type="entry name" value="Thioesterase/thiol ester dehydrase-isomerase"/>
    <property type="match status" value="1"/>
</dbReference>
<comment type="catalytic activity">
    <reaction evidence="17">
        <text>(9Z)-octadecenoyl-CoA + H2O = (9Z)-octadecenoate + CoA + H(+)</text>
        <dbReference type="Rhea" id="RHEA:40139"/>
        <dbReference type="ChEBI" id="CHEBI:15377"/>
        <dbReference type="ChEBI" id="CHEBI:15378"/>
        <dbReference type="ChEBI" id="CHEBI:30823"/>
        <dbReference type="ChEBI" id="CHEBI:57287"/>
        <dbReference type="ChEBI" id="CHEBI:57387"/>
    </reaction>
    <physiologicalReaction direction="left-to-right" evidence="17">
        <dbReference type="Rhea" id="RHEA:40140"/>
    </physiologicalReaction>
</comment>
<evidence type="ECO:0000256" key="22">
    <source>
        <dbReference type="ARBA" id="ARBA00047588"/>
    </source>
</evidence>
<evidence type="ECO:0000256" key="9">
    <source>
        <dbReference type="ARBA" id="ARBA00022801"/>
    </source>
</evidence>
<sequence length="194" mass="20614">MSRVASTTPPSGSTIPVRHPEAPPTGSKIPSHFAHCFGCGEKHPTGLHLVAHVGNAMDITAEFVVSEDHQGAPGLAHGGLLSLAFDEALGKLMWLLRAPAVTARLETDFLKPVPMGSKLFITAQITGQVSRKVYCSAIGRLNSPEGEIAIKAAALYVIVPMSHFLQNAPADYLEAISKTPEVLAFVDPNFEINP</sequence>
<dbReference type="EC" id="3.1.2.2" evidence="19"/>
<dbReference type="GO" id="GO:0006915">
    <property type="term" value="P:apoptotic process"/>
    <property type="evidence" value="ECO:0007669"/>
    <property type="project" value="UniProtKB-KW"/>
</dbReference>
<evidence type="ECO:0000256" key="26">
    <source>
        <dbReference type="ARBA" id="ARBA00048180"/>
    </source>
</evidence>
<comment type="catalytic activity">
    <reaction evidence="25">
        <text>dodecanoyl-CoA + H2O = dodecanoate + CoA + H(+)</text>
        <dbReference type="Rhea" id="RHEA:30135"/>
        <dbReference type="ChEBI" id="CHEBI:15377"/>
        <dbReference type="ChEBI" id="CHEBI:15378"/>
        <dbReference type="ChEBI" id="CHEBI:18262"/>
        <dbReference type="ChEBI" id="CHEBI:57287"/>
        <dbReference type="ChEBI" id="CHEBI:57375"/>
    </reaction>
    <physiologicalReaction direction="left-to-right" evidence="25">
        <dbReference type="Rhea" id="RHEA:30136"/>
    </physiologicalReaction>
</comment>
<evidence type="ECO:0000256" key="6">
    <source>
        <dbReference type="ARBA" id="ARBA00022490"/>
    </source>
</evidence>
<keyword evidence="14" id="KW-0472">Membrane</keyword>
<evidence type="ECO:0000256" key="27">
    <source>
        <dbReference type="SAM" id="MobiDB-lite"/>
    </source>
</evidence>
<evidence type="ECO:0000256" key="12">
    <source>
        <dbReference type="ARBA" id="ARBA00023098"/>
    </source>
</evidence>
<feature type="domain" description="Thioesterase" evidence="28">
    <location>
        <begin position="74"/>
        <end position="128"/>
    </location>
</feature>
<evidence type="ECO:0000256" key="8">
    <source>
        <dbReference type="ARBA" id="ARBA00022792"/>
    </source>
</evidence>
<dbReference type="PANTHER" id="PTHR12418">
    <property type="entry name" value="ACYL-COENZYME A THIOESTERASE THEM4"/>
    <property type="match status" value="1"/>
</dbReference>
<comment type="similarity">
    <text evidence="18">Belongs to the THEM4/THEM5 thioesterase family.</text>
</comment>
<evidence type="ECO:0000256" key="24">
    <source>
        <dbReference type="ARBA" id="ARBA00047969"/>
    </source>
</evidence>
<keyword evidence="10" id="KW-0276">Fatty acid metabolism</keyword>
<organism evidence="30">
    <name type="scientific">freshwater metagenome</name>
    <dbReference type="NCBI Taxonomy" id="449393"/>
    <lineage>
        <taxon>unclassified sequences</taxon>
        <taxon>metagenomes</taxon>
        <taxon>ecological metagenomes</taxon>
    </lineage>
</organism>
<evidence type="ECO:0000256" key="25">
    <source>
        <dbReference type="ARBA" id="ARBA00048074"/>
    </source>
</evidence>
<comment type="catalytic activity">
    <reaction evidence="24">
        <text>decanoyl-CoA + H2O = decanoate + CoA + H(+)</text>
        <dbReference type="Rhea" id="RHEA:40059"/>
        <dbReference type="ChEBI" id="CHEBI:15377"/>
        <dbReference type="ChEBI" id="CHEBI:15378"/>
        <dbReference type="ChEBI" id="CHEBI:27689"/>
        <dbReference type="ChEBI" id="CHEBI:57287"/>
        <dbReference type="ChEBI" id="CHEBI:61430"/>
    </reaction>
    <physiologicalReaction direction="left-to-right" evidence="24">
        <dbReference type="Rhea" id="RHEA:40060"/>
    </physiologicalReaction>
</comment>
<keyword evidence="11" id="KW-0809">Transit peptide</keyword>
<keyword evidence="7" id="KW-0053">Apoptosis</keyword>
<evidence type="ECO:0000256" key="3">
    <source>
        <dbReference type="ARBA" id="ARBA00004632"/>
    </source>
</evidence>
<dbReference type="AlphaFoldDB" id="A0A6J6ILG0"/>
<keyword evidence="12" id="KW-0443">Lipid metabolism</keyword>
<dbReference type="GO" id="GO:0005758">
    <property type="term" value="C:mitochondrial intermembrane space"/>
    <property type="evidence" value="ECO:0007669"/>
    <property type="project" value="UniProtKB-SubCell"/>
</dbReference>
<evidence type="ECO:0000256" key="13">
    <source>
        <dbReference type="ARBA" id="ARBA00023128"/>
    </source>
</evidence>
<dbReference type="GO" id="GO:0016787">
    <property type="term" value="F:hydrolase activity"/>
    <property type="evidence" value="ECO:0007669"/>
    <property type="project" value="UniProtKB-KW"/>
</dbReference>
<comment type="subcellular location">
    <subcellularLocation>
        <location evidence="3">Cell projection</location>
        <location evidence="3">Ruffle membrane</location>
    </subcellularLocation>
    <subcellularLocation>
        <location evidence="1">Cytoplasm</location>
    </subcellularLocation>
    <subcellularLocation>
        <location evidence="4">Mitochondrion inner membrane</location>
        <topology evidence="4">Peripheral membrane protein</topology>
    </subcellularLocation>
    <subcellularLocation>
        <location evidence="2">Mitochondrion intermembrane space</location>
    </subcellularLocation>
</comment>
<reference evidence="30" key="1">
    <citation type="submission" date="2020-05" db="EMBL/GenBank/DDBJ databases">
        <authorList>
            <person name="Chiriac C."/>
            <person name="Salcher M."/>
            <person name="Ghai R."/>
            <person name="Kavagutti S V."/>
        </authorList>
    </citation>
    <scope>NUCLEOTIDE SEQUENCE</scope>
</reference>
<keyword evidence="13" id="KW-0496">Mitochondrion</keyword>
<evidence type="ECO:0000256" key="11">
    <source>
        <dbReference type="ARBA" id="ARBA00022946"/>
    </source>
</evidence>
<evidence type="ECO:0000256" key="15">
    <source>
        <dbReference type="ARBA" id="ARBA00023273"/>
    </source>
</evidence>
<evidence type="ECO:0000256" key="10">
    <source>
        <dbReference type="ARBA" id="ARBA00022832"/>
    </source>
</evidence>
<keyword evidence="9" id="KW-0378">Hydrolase</keyword>
<evidence type="ECO:0000256" key="17">
    <source>
        <dbReference type="ARBA" id="ARBA00037002"/>
    </source>
</evidence>
<dbReference type="PANTHER" id="PTHR12418:SF19">
    <property type="entry name" value="ACYL-COENZYME A THIOESTERASE THEM4"/>
    <property type="match status" value="1"/>
</dbReference>
<feature type="compositionally biased region" description="Polar residues" evidence="27">
    <location>
        <begin position="1"/>
        <end position="14"/>
    </location>
</feature>
<evidence type="ECO:0000256" key="1">
    <source>
        <dbReference type="ARBA" id="ARBA00004496"/>
    </source>
</evidence>
<evidence type="ECO:0000256" key="19">
    <source>
        <dbReference type="ARBA" id="ARBA00038848"/>
    </source>
</evidence>
<dbReference type="InterPro" id="IPR052365">
    <property type="entry name" value="THEM4/THEM5_acyl-CoA_thioest"/>
</dbReference>
<keyword evidence="15" id="KW-0966">Cell projection</keyword>
<name>A0A6J6ILG0_9ZZZZ</name>
<proteinExistence type="inferred from homology"/>
<evidence type="ECO:0000256" key="21">
    <source>
        <dbReference type="ARBA" id="ARBA00043210"/>
    </source>
</evidence>
<comment type="catalytic activity">
    <reaction evidence="23">
        <text>hexadecanoyl-CoA + H2O = hexadecanoate + CoA + H(+)</text>
        <dbReference type="Rhea" id="RHEA:16645"/>
        <dbReference type="ChEBI" id="CHEBI:7896"/>
        <dbReference type="ChEBI" id="CHEBI:15377"/>
        <dbReference type="ChEBI" id="CHEBI:15378"/>
        <dbReference type="ChEBI" id="CHEBI:57287"/>
        <dbReference type="ChEBI" id="CHEBI:57379"/>
        <dbReference type="EC" id="3.1.2.2"/>
    </reaction>
    <physiologicalReaction direction="left-to-right" evidence="23">
        <dbReference type="Rhea" id="RHEA:16646"/>
    </physiologicalReaction>
</comment>
<evidence type="ECO:0000256" key="4">
    <source>
        <dbReference type="ARBA" id="ARBA00004637"/>
    </source>
</evidence>
<gene>
    <name evidence="30" type="ORF">UFOPK1951_00540</name>
    <name evidence="29" type="ORF">UFOPK4182_00059</name>
</gene>
<dbReference type="EMBL" id="CAEUNI010000002">
    <property type="protein sequence ID" value="CAB4370300.1"/>
    <property type="molecule type" value="Genomic_DNA"/>
</dbReference>
<evidence type="ECO:0000256" key="7">
    <source>
        <dbReference type="ARBA" id="ARBA00022703"/>
    </source>
</evidence>
<dbReference type="CDD" id="cd03443">
    <property type="entry name" value="PaaI_thioesterase"/>
    <property type="match status" value="1"/>
</dbReference>
<evidence type="ECO:0000256" key="14">
    <source>
        <dbReference type="ARBA" id="ARBA00023136"/>
    </source>
</evidence>
<dbReference type="GO" id="GO:0005743">
    <property type="term" value="C:mitochondrial inner membrane"/>
    <property type="evidence" value="ECO:0007669"/>
    <property type="project" value="UniProtKB-SubCell"/>
</dbReference>
<evidence type="ECO:0000313" key="30">
    <source>
        <dbReference type="EMBL" id="CAB4625218.1"/>
    </source>
</evidence>
<accession>A0A6J6ILG0</accession>
<dbReference type="InterPro" id="IPR006683">
    <property type="entry name" value="Thioestr_dom"/>
</dbReference>
<evidence type="ECO:0000256" key="20">
    <source>
        <dbReference type="ARBA" id="ARBA00040123"/>
    </source>
</evidence>
<dbReference type="GO" id="GO:0032587">
    <property type="term" value="C:ruffle membrane"/>
    <property type="evidence" value="ECO:0007669"/>
    <property type="project" value="UniProtKB-SubCell"/>
</dbReference>
<dbReference type="EMBL" id="CAEZVH010000048">
    <property type="protein sequence ID" value="CAB4625218.1"/>
    <property type="molecule type" value="Genomic_DNA"/>
</dbReference>
<comment type="catalytic activity">
    <reaction evidence="16">
        <text>(5Z,8Z,11Z,14Z)-eicosatetraenoyl-CoA + H2O = (5Z,8Z,11Z,14Z)-eicosatetraenoate + CoA + H(+)</text>
        <dbReference type="Rhea" id="RHEA:40151"/>
        <dbReference type="ChEBI" id="CHEBI:15377"/>
        <dbReference type="ChEBI" id="CHEBI:15378"/>
        <dbReference type="ChEBI" id="CHEBI:32395"/>
        <dbReference type="ChEBI" id="CHEBI:57287"/>
        <dbReference type="ChEBI" id="CHEBI:57368"/>
    </reaction>
    <physiologicalReaction direction="left-to-right" evidence="16">
        <dbReference type="Rhea" id="RHEA:40152"/>
    </physiologicalReaction>
</comment>
<evidence type="ECO:0000256" key="18">
    <source>
        <dbReference type="ARBA" id="ARBA00038456"/>
    </source>
</evidence>
<feature type="region of interest" description="Disordered" evidence="27">
    <location>
        <begin position="1"/>
        <end position="26"/>
    </location>
</feature>
<keyword evidence="8" id="KW-0999">Mitochondrion inner membrane</keyword>
<evidence type="ECO:0000256" key="2">
    <source>
        <dbReference type="ARBA" id="ARBA00004569"/>
    </source>
</evidence>
<dbReference type="Gene3D" id="3.10.129.10">
    <property type="entry name" value="Hotdog Thioesterase"/>
    <property type="match status" value="1"/>
</dbReference>
<evidence type="ECO:0000256" key="23">
    <source>
        <dbReference type="ARBA" id="ARBA00047734"/>
    </source>
</evidence>
<keyword evidence="6" id="KW-0963">Cytoplasm</keyword>
<dbReference type="Pfam" id="PF03061">
    <property type="entry name" value="4HBT"/>
    <property type="match status" value="1"/>
</dbReference>
<evidence type="ECO:0000256" key="16">
    <source>
        <dbReference type="ARBA" id="ARBA00035852"/>
    </source>
</evidence>
<dbReference type="InterPro" id="IPR029069">
    <property type="entry name" value="HotDog_dom_sf"/>
</dbReference>
<evidence type="ECO:0000259" key="28">
    <source>
        <dbReference type="Pfam" id="PF03061"/>
    </source>
</evidence>
<evidence type="ECO:0000256" key="5">
    <source>
        <dbReference type="ARBA" id="ARBA00022475"/>
    </source>
</evidence>
<evidence type="ECO:0000313" key="29">
    <source>
        <dbReference type="EMBL" id="CAB4370300.1"/>
    </source>
</evidence>
<dbReference type="GO" id="GO:0006631">
    <property type="term" value="P:fatty acid metabolic process"/>
    <property type="evidence" value="ECO:0007669"/>
    <property type="project" value="UniProtKB-KW"/>
</dbReference>
<protein>
    <recommendedName>
        <fullName evidence="20">Acyl-coenzyme A thioesterase THEM4</fullName>
        <ecNumber evidence="19">3.1.2.2</ecNumber>
    </recommendedName>
    <alternativeName>
        <fullName evidence="21">Thioesterase superfamily member 4</fullName>
    </alternativeName>
</protein>